<reference evidence="4" key="1">
    <citation type="submission" date="2021-04" db="EMBL/GenBank/DDBJ databases">
        <authorList>
            <consortium name="Molecular Ecology Group"/>
        </authorList>
    </citation>
    <scope>NUCLEOTIDE SEQUENCE</scope>
</reference>
<feature type="chain" id="PRO_5035943867" description="C-type lectin domain-containing protein" evidence="2">
    <location>
        <begin position="18"/>
        <end position="153"/>
    </location>
</feature>
<dbReference type="SUPFAM" id="SSF56436">
    <property type="entry name" value="C-type lectin-like"/>
    <property type="match status" value="1"/>
</dbReference>
<feature type="domain" description="C-type lectin" evidence="3">
    <location>
        <begin position="26"/>
        <end position="144"/>
    </location>
</feature>
<protein>
    <recommendedName>
        <fullName evidence="3">C-type lectin domain-containing protein</fullName>
    </recommendedName>
</protein>
<dbReference type="OrthoDB" id="6110379at2759"/>
<sequence>MMKSCLILALMFQCALGACWLGWVEFKGVCYSFNPDYQPWLSAQASCKLYGARLIQVDSKEKQEWLVKTLKEKNLDGVWIGGTCRLHQSTWFWIPSYKPIKNYTNWSAGQPSSPSTEQCIQVYSYYQYKWNDLSCQTALQYVCEKIGTTKLHF</sequence>
<dbReference type="SMART" id="SM00034">
    <property type="entry name" value="CLECT"/>
    <property type="match status" value="1"/>
</dbReference>
<dbReference type="InterPro" id="IPR050111">
    <property type="entry name" value="C-type_lectin/snaclec_domain"/>
</dbReference>
<dbReference type="AlphaFoldDB" id="A0A8S3ZSY4"/>
<dbReference type="InterPro" id="IPR016187">
    <property type="entry name" value="CTDL_fold"/>
</dbReference>
<proteinExistence type="predicted"/>
<accession>A0A8S3ZSY4</accession>
<evidence type="ECO:0000256" key="2">
    <source>
        <dbReference type="SAM" id="SignalP"/>
    </source>
</evidence>
<name>A0A8S3ZSY4_9EUPU</name>
<feature type="signal peptide" evidence="2">
    <location>
        <begin position="1"/>
        <end position="17"/>
    </location>
</feature>
<dbReference type="Gene3D" id="3.10.100.10">
    <property type="entry name" value="Mannose-Binding Protein A, subunit A"/>
    <property type="match status" value="1"/>
</dbReference>
<dbReference type="PANTHER" id="PTHR22803">
    <property type="entry name" value="MANNOSE, PHOSPHOLIPASE, LECTIN RECEPTOR RELATED"/>
    <property type="match status" value="1"/>
</dbReference>
<dbReference type="InterPro" id="IPR016186">
    <property type="entry name" value="C-type_lectin-like/link_sf"/>
</dbReference>
<organism evidence="4 5">
    <name type="scientific">Candidula unifasciata</name>
    <dbReference type="NCBI Taxonomy" id="100452"/>
    <lineage>
        <taxon>Eukaryota</taxon>
        <taxon>Metazoa</taxon>
        <taxon>Spiralia</taxon>
        <taxon>Lophotrochozoa</taxon>
        <taxon>Mollusca</taxon>
        <taxon>Gastropoda</taxon>
        <taxon>Heterobranchia</taxon>
        <taxon>Euthyneura</taxon>
        <taxon>Panpulmonata</taxon>
        <taxon>Eupulmonata</taxon>
        <taxon>Stylommatophora</taxon>
        <taxon>Helicina</taxon>
        <taxon>Helicoidea</taxon>
        <taxon>Geomitridae</taxon>
        <taxon>Candidula</taxon>
    </lineage>
</organism>
<keyword evidence="5" id="KW-1185">Reference proteome</keyword>
<dbReference type="InterPro" id="IPR018378">
    <property type="entry name" value="C-type_lectin_CS"/>
</dbReference>
<keyword evidence="1" id="KW-1015">Disulfide bond</keyword>
<gene>
    <name evidence="4" type="ORF">CUNI_LOCUS18185</name>
</gene>
<comment type="caution">
    <text evidence="4">The sequence shown here is derived from an EMBL/GenBank/DDBJ whole genome shotgun (WGS) entry which is preliminary data.</text>
</comment>
<evidence type="ECO:0000313" key="5">
    <source>
        <dbReference type="Proteomes" id="UP000678393"/>
    </source>
</evidence>
<evidence type="ECO:0000256" key="1">
    <source>
        <dbReference type="ARBA" id="ARBA00023157"/>
    </source>
</evidence>
<dbReference type="EMBL" id="CAJHNH020005545">
    <property type="protein sequence ID" value="CAG5132627.1"/>
    <property type="molecule type" value="Genomic_DNA"/>
</dbReference>
<dbReference type="Proteomes" id="UP000678393">
    <property type="component" value="Unassembled WGS sequence"/>
</dbReference>
<dbReference type="PROSITE" id="PS00615">
    <property type="entry name" value="C_TYPE_LECTIN_1"/>
    <property type="match status" value="1"/>
</dbReference>
<dbReference type="PROSITE" id="PS51257">
    <property type="entry name" value="PROKAR_LIPOPROTEIN"/>
    <property type="match status" value="1"/>
</dbReference>
<dbReference type="PROSITE" id="PS50041">
    <property type="entry name" value="C_TYPE_LECTIN_2"/>
    <property type="match status" value="1"/>
</dbReference>
<evidence type="ECO:0000259" key="3">
    <source>
        <dbReference type="PROSITE" id="PS50041"/>
    </source>
</evidence>
<evidence type="ECO:0000313" key="4">
    <source>
        <dbReference type="EMBL" id="CAG5132627.1"/>
    </source>
</evidence>
<dbReference type="InterPro" id="IPR001304">
    <property type="entry name" value="C-type_lectin-like"/>
</dbReference>
<keyword evidence="2" id="KW-0732">Signal</keyword>
<dbReference type="CDD" id="cd00037">
    <property type="entry name" value="CLECT"/>
    <property type="match status" value="1"/>
</dbReference>
<dbReference type="Pfam" id="PF00059">
    <property type="entry name" value="Lectin_C"/>
    <property type="match status" value="1"/>
</dbReference>